<sequence>MFKMQLVVIVAIIAFVGQTQSFPSDNPDAHAEIRSFVNELKQDDGSYNYQFETSNGIAQQEQGVGGYYASGSSQYYTPEGQLIQLTYTADENGFQPQGEHLPTPPPIPEAILKSLEWIRNHPEENNEDQYDHKHDHHEHAAHAHAGHAGQQQIQLPSKQYLAPQAQQTLPVAALLAPVSASSGVLPYERKI</sequence>
<reference evidence="5 6" key="1">
    <citation type="journal article" date="2007" name="Nature">
        <title>Evolution of genes and genomes on the Drosophila phylogeny.</title>
        <authorList>
            <consortium name="Drosophila 12 Genomes Consortium"/>
            <person name="Clark A.G."/>
            <person name="Eisen M.B."/>
            <person name="Smith D.R."/>
            <person name="Bergman C.M."/>
            <person name="Oliver B."/>
            <person name="Markow T.A."/>
            <person name="Kaufman T.C."/>
            <person name="Kellis M."/>
            <person name="Gelbart W."/>
            <person name="Iyer V.N."/>
            <person name="Pollard D.A."/>
            <person name="Sackton T.B."/>
            <person name="Larracuente A.M."/>
            <person name="Singh N.D."/>
            <person name="Abad J.P."/>
            <person name="Abt D.N."/>
            <person name="Adryan B."/>
            <person name="Aguade M."/>
            <person name="Akashi H."/>
            <person name="Anderson W.W."/>
            <person name="Aquadro C.F."/>
            <person name="Ardell D.H."/>
            <person name="Arguello R."/>
            <person name="Artieri C.G."/>
            <person name="Barbash D.A."/>
            <person name="Barker D."/>
            <person name="Barsanti P."/>
            <person name="Batterham P."/>
            <person name="Batzoglou S."/>
            <person name="Begun D."/>
            <person name="Bhutkar A."/>
            <person name="Blanco E."/>
            <person name="Bosak S.A."/>
            <person name="Bradley R.K."/>
            <person name="Brand A.D."/>
            <person name="Brent M.R."/>
            <person name="Brooks A.N."/>
            <person name="Brown R.H."/>
            <person name="Butlin R.K."/>
            <person name="Caggese C."/>
            <person name="Calvi B.R."/>
            <person name="Bernardo de Carvalho A."/>
            <person name="Caspi A."/>
            <person name="Castrezana S."/>
            <person name="Celniker S.E."/>
            <person name="Chang J.L."/>
            <person name="Chapple C."/>
            <person name="Chatterji S."/>
            <person name="Chinwalla A."/>
            <person name="Civetta A."/>
            <person name="Clifton S.W."/>
            <person name="Comeron J.M."/>
            <person name="Costello J.C."/>
            <person name="Coyne J.A."/>
            <person name="Daub J."/>
            <person name="David R.G."/>
            <person name="Delcher A.L."/>
            <person name="Delehaunty K."/>
            <person name="Do C.B."/>
            <person name="Ebling H."/>
            <person name="Edwards K."/>
            <person name="Eickbush T."/>
            <person name="Evans J.D."/>
            <person name="Filipski A."/>
            <person name="Findeiss S."/>
            <person name="Freyhult E."/>
            <person name="Fulton L."/>
            <person name="Fulton R."/>
            <person name="Garcia A.C."/>
            <person name="Gardiner A."/>
            <person name="Garfield D.A."/>
            <person name="Garvin B.E."/>
            <person name="Gibson G."/>
            <person name="Gilbert D."/>
            <person name="Gnerre S."/>
            <person name="Godfrey J."/>
            <person name="Good R."/>
            <person name="Gotea V."/>
            <person name="Gravely B."/>
            <person name="Greenberg A.J."/>
            <person name="Griffiths-Jones S."/>
            <person name="Gross S."/>
            <person name="Guigo R."/>
            <person name="Gustafson E.A."/>
            <person name="Haerty W."/>
            <person name="Hahn M.W."/>
            <person name="Halligan D.L."/>
            <person name="Halpern A.L."/>
            <person name="Halter G.M."/>
            <person name="Han M.V."/>
            <person name="Heger A."/>
            <person name="Hillier L."/>
            <person name="Hinrichs A.S."/>
            <person name="Holmes I."/>
            <person name="Hoskins R.A."/>
            <person name="Hubisz M.J."/>
            <person name="Hultmark D."/>
            <person name="Huntley M.A."/>
            <person name="Jaffe D.B."/>
            <person name="Jagadeeshan S."/>
            <person name="Jeck W.R."/>
            <person name="Johnson J."/>
            <person name="Jones C.D."/>
            <person name="Jordan W.C."/>
            <person name="Karpen G.H."/>
            <person name="Kataoka E."/>
            <person name="Keightley P.D."/>
            <person name="Kheradpour P."/>
            <person name="Kirkness E.F."/>
            <person name="Koerich L.B."/>
            <person name="Kristiansen K."/>
            <person name="Kudrna D."/>
            <person name="Kulathinal R.J."/>
            <person name="Kumar S."/>
            <person name="Kwok R."/>
            <person name="Lander E."/>
            <person name="Langley C.H."/>
            <person name="Lapoint R."/>
            <person name="Lazzaro B.P."/>
            <person name="Lee S.J."/>
            <person name="Levesque L."/>
            <person name="Li R."/>
            <person name="Lin C.F."/>
            <person name="Lin M.F."/>
            <person name="Lindblad-Toh K."/>
            <person name="Llopart A."/>
            <person name="Long M."/>
            <person name="Low L."/>
            <person name="Lozovsky E."/>
            <person name="Lu J."/>
            <person name="Luo M."/>
            <person name="Machado C.A."/>
            <person name="Makalowski W."/>
            <person name="Marzo M."/>
            <person name="Matsuda M."/>
            <person name="Matzkin L."/>
            <person name="McAllister B."/>
            <person name="McBride C.S."/>
            <person name="McKernan B."/>
            <person name="McKernan K."/>
            <person name="Mendez-Lago M."/>
            <person name="Minx P."/>
            <person name="Mollenhauer M.U."/>
            <person name="Montooth K."/>
            <person name="Mount S.M."/>
            <person name="Mu X."/>
            <person name="Myers E."/>
            <person name="Negre B."/>
            <person name="Newfeld S."/>
            <person name="Nielsen R."/>
            <person name="Noor M.A."/>
            <person name="O'Grady P."/>
            <person name="Pachter L."/>
            <person name="Papaceit M."/>
            <person name="Parisi M.J."/>
            <person name="Parisi M."/>
            <person name="Parts L."/>
            <person name="Pedersen J.S."/>
            <person name="Pesole G."/>
            <person name="Phillippy A.M."/>
            <person name="Ponting C.P."/>
            <person name="Pop M."/>
            <person name="Porcelli D."/>
            <person name="Powell J.R."/>
            <person name="Prohaska S."/>
            <person name="Pruitt K."/>
            <person name="Puig M."/>
            <person name="Quesneville H."/>
            <person name="Ram K.R."/>
            <person name="Rand D."/>
            <person name="Rasmussen M.D."/>
            <person name="Reed L.K."/>
            <person name="Reenan R."/>
            <person name="Reily A."/>
            <person name="Remington K.A."/>
            <person name="Rieger T.T."/>
            <person name="Ritchie M.G."/>
            <person name="Robin C."/>
            <person name="Rogers Y.H."/>
            <person name="Rohde C."/>
            <person name="Rozas J."/>
            <person name="Rubenfield M.J."/>
            <person name="Ruiz A."/>
            <person name="Russo S."/>
            <person name="Salzberg S.L."/>
            <person name="Sanchez-Gracia A."/>
            <person name="Saranga D.J."/>
            <person name="Sato H."/>
            <person name="Schaeffer S.W."/>
            <person name="Schatz M.C."/>
            <person name="Schlenke T."/>
            <person name="Schwartz R."/>
            <person name="Segarra C."/>
            <person name="Singh R.S."/>
            <person name="Sirot L."/>
            <person name="Sirota M."/>
            <person name="Sisneros N.B."/>
            <person name="Smith C.D."/>
            <person name="Smith T.F."/>
            <person name="Spieth J."/>
            <person name="Stage D.E."/>
            <person name="Stark A."/>
            <person name="Stephan W."/>
            <person name="Strausberg R.L."/>
            <person name="Strempel S."/>
            <person name="Sturgill D."/>
            <person name="Sutton G."/>
            <person name="Sutton G.G."/>
            <person name="Tao W."/>
            <person name="Teichmann S."/>
            <person name="Tobari Y.N."/>
            <person name="Tomimura Y."/>
            <person name="Tsolas J.M."/>
            <person name="Valente V.L."/>
            <person name="Venter E."/>
            <person name="Venter J.C."/>
            <person name="Vicario S."/>
            <person name="Vieira F.G."/>
            <person name="Vilella A.J."/>
            <person name="Villasante A."/>
            <person name="Walenz B."/>
            <person name="Wang J."/>
            <person name="Wasserman M."/>
            <person name="Watts T."/>
            <person name="Wilson D."/>
            <person name="Wilson R.K."/>
            <person name="Wing R.A."/>
            <person name="Wolfner M.F."/>
            <person name="Wong A."/>
            <person name="Wong G.K."/>
            <person name="Wu C.I."/>
            <person name="Wu G."/>
            <person name="Yamamoto D."/>
            <person name="Yang H.P."/>
            <person name="Yang S.P."/>
            <person name="Yorke J.A."/>
            <person name="Yoshida K."/>
            <person name="Zdobnov E."/>
            <person name="Zhang P."/>
            <person name="Zhang Y."/>
            <person name="Zimin A.V."/>
            <person name="Baldwin J."/>
            <person name="Abdouelleil A."/>
            <person name="Abdulkadir J."/>
            <person name="Abebe A."/>
            <person name="Abera B."/>
            <person name="Abreu J."/>
            <person name="Acer S.C."/>
            <person name="Aftuck L."/>
            <person name="Alexander A."/>
            <person name="An P."/>
            <person name="Anderson E."/>
            <person name="Anderson S."/>
            <person name="Arachi H."/>
            <person name="Azer M."/>
            <person name="Bachantsang P."/>
            <person name="Barry A."/>
            <person name="Bayul T."/>
            <person name="Berlin A."/>
            <person name="Bessette D."/>
            <person name="Bloom T."/>
            <person name="Blye J."/>
            <person name="Boguslavskiy L."/>
            <person name="Bonnet C."/>
            <person name="Boukhgalter B."/>
            <person name="Bourzgui I."/>
            <person name="Brown A."/>
            <person name="Cahill P."/>
            <person name="Channer S."/>
            <person name="Cheshatsang Y."/>
            <person name="Chuda L."/>
            <person name="Citroen M."/>
            <person name="Collymore A."/>
            <person name="Cooke P."/>
            <person name="Costello M."/>
            <person name="D'Aco K."/>
            <person name="Daza R."/>
            <person name="De Haan G."/>
            <person name="DeGray S."/>
            <person name="DeMaso C."/>
            <person name="Dhargay N."/>
            <person name="Dooley K."/>
            <person name="Dooley E."/>
            <person name="Doricent M."/>
            <person name="Dorje P."/>
            <person name="Dorjee K."/>
            <person name="Dupes A."/>
            <person name="Elong R."/>
            <person name="Falk J."/>
            <person name="Farina A."/>
            <person name="Faro S."/>
            <person name="Ferguson D."/>
            <person name="Fisher S."/>
            <person name="Foley C.D."/>
            <person name="Franke A."/>
            <person name="Friedrich D."/>
            <person name="Gadbois L."/>
            <person name="Gearin G."/>
            <person name="Gearin C.R."/>
            <person name="Giannoukos G."/>
            <person name="Goode T."/>
            <person name="Graham J."/>
            <person name="Grandbois E."/>
            <person name="Grewal S."/>
            <person name="Gyaltsen K."/>
            <person name="Hafez N."/>
            <person name="Hagos B."/>
            <person name="Hall J."/>
            <person name="Henson C."/>
            <person name="Hollinger A."/>
            <person name="Honan T."/>
            <person name="Huard M.D."/>
            <person name="Hughes L."/>
            <person name="Hurhula B."/>
            <person name="Husby M.E."/>
            <person name="Kamat A."/>
            <person name="Kanga B."/>
            <person name="Kashin S."/>
            <person name="Khazanovich D."/>
            <person name="Kisner P."/>
            <person name="Lance K."/>
            <person name="Lara M."/>
            <person name="Lee W."/>
            <person name="Lennon N."/>
            <person name="Letendre F."/>
            <person name="LeVine R."/>
            <person name="Lipovsky A."/>
            <person name="Liu X."/>
            <person name="Liu J."/>
            <person name="Liu S."/>
            <person name="Lokyitsang T."/>
            <person name="Lokyitsang Y."/>
            <person name="Lubonja R."/>
            <person name="Lui A."/>
            <person name="MacDonald P."/>
            <person name="Magnisalis V."/>
            <person name="Maru K."/>
            <person name="Matthews C."/>
            <person name="McCusker W."/>
            <person name="McDonough S."/>
            <person name="Mehta T."/>
            <person name="Meldrim J."/>
            <person name="Meneus L."/>
            <person name="Mihai O."/>
            <person name="Mihalev A."/>
            <person name="Mihova T."/>
            <person name="Mittelman R."/>
            <person name="Mlenga V."/>
            <person name="Montmayeur A."/>
            <person name="Mulrain L."/>
            <person name="Navidi A."/>
            <person name="Naylor J."/>
            <person name="Negash T."/>
            <person name="Nguyen T."/>
            <person name="Nguyen N."/>
            <person name="Nicol R."/>
            <person name="Norbu C."/>
            <person name="Norbu N."/>
            <person name="Novod N."/>
            <person name="O'Neill B."/>
            <person name="Osman S."/>
            <person name="Markiewicz E."/>
            <person name="Oyono O.L."/>
            <person name="Patti C."/>
            <person name="Phunkhang P."/>
            <person name="Pierre F."/>
            <person name="Priest M."/>
            <person name="Raghuraman S."/>
            <person name="Rege F."/>
            <person name="Reyes R."/>
            <person name="Rise C."/>
            <person name="Rogov P."/>
            <person name="Ross K."/>
            <person name="Ryan E."/>
            <person name="Settipalli S."/>
            <person name="Shea T."/>
            <person name="Sherpa N."/>
            <person name="Shi L."/>
            <person name="Shih D."/>
            <person name="Sparrow T."/>
            <person name="Spaulding J."/>
            <person name="Stalker J."/>
            <person name="Stange-Thomann N."/>
            <person name="Stavropoulos S."/>
            <person name="Stone C."/>
            <person name="Strader C."/>
            <person name="Tesfaye S."/>
            <person name="Thomson T."/>
            <person name="Thoulutsang Y."/>
            <person name="Thoulutsang D."/>
            <person name="Topham K."/>
            <person name="Topping I."/>
            <person name="Tsamla T."/>
            <person name="Vassiliev H."/>
            <person name="Vo A."/>
            <person name="Wangchuk T."/>
            <person name="Wangdi T."/>
            <person name="Weiand M."/>
            <person name="Wilkinson J."/>
            <person name="Wilson A."/>
            <person name="Yadav S."/>
            <person name="Young G."/>
            <person name="Yu Q."/>
            <person name="Zembek L."/>
            <person name="Zhong D."/>
            <person name="Zimmer A."/>
            <person name="Zwirko Z."/>
            <person name="Jaffe D.B."/>
            <person name="Alvarez P."/>
            <person name="Brockman W."/>
            <person name="Butler J."/>
            <person name="Chin C."/>
            <person name="Gnerre S."/>
            <person name="Grabherr M."/>
            <person name="Kleber M."/>
            <person name="Mauceli E."/>
            <person name="MacCallum I."/>
        </authorList>
    </citation>
    <scope>NUCLEOTIDE SEQUENCE [LARGE SCALE GENOMIC DNA]</scope>
    <source>
        <strain evidence="6">Tucson 14030-0811.24</strain>
    </source>
</reference>
<dbReference type="PROSITE" id="PS51155">
    <property type="entry name" value="CHIT_BIND_RR_2"/>
    <property type="match status" value="1"/>
</dbReference>
<dbReference type="PROSITE" id="PS00233">
    <property type="entry name" value="CHIT_BIND_RR_1"/>
    <property type="match status" value="1"/>
</dbReference>
<dbReference type="AlphaFoldDB" id="B4MMM7"/>
<gene>
    <name evidence="5" type="primary">Dwil\GK17540</name>
    <name evidence="5" type="ORF">Dwil_GK17540</name>
</gene>
<name>B4MMM7_DROWI</name>
<dbReference type="InterPro" id="IPR031311">
    <property type="entry name" value="CHIT_BIND_RR_consensus"/>
</dbReference>
<dbReference type="OMA" id="EYEHHDQ"/>
<evidence type="ECO:0000256" key="4">
    <source>
        <dbReference type="SAM" id="SignalP"/>
    </source>
</evidence>
<feature type="chain" id="PRO_5002818122" description="Pupal cuticle protein Edg-78E" evidence="4">
    <location>
        <begin position="22"/>
        <end position="191"/>
    </location>
</feature>
<keyword evidence="6" id="KW-1185">Reference proteome</keyword>
<organism evidence="5 6">
    <name type="scientific">Drosophila willistoni</name>
    <name type="common">Fruit fly</name>
    <dbReference type="NCBI Taxonomy" id="7260"/>
    <lineage>
        <taxon>Eukaryota</taxon>
        <taxon>Metazoa</taxon>
        <taxon>Ecdysozoa</taxon>
        <taxon>Arthropoda</taxon>
        <taxon>Hexapoda</taxon>
        <taxon>Insecta</taxon>
        <taxon>Pterygota</taxon>
        <taxon>Neoptera</taxon>
        <taxon>Endopterygota</taxon>
        <taxon>Diptera</taxon>
        <taxon>Brachycera</taxon>
        <taxon>Muscomorpha</taxon>
        <taxon>Ephydroidea</taxon>
        <taxon>Drosophilidae</taxon>
        <taxon>Drosophila</taxon>
        <taxon>Sophophora</taxon>
    </lineage>
</organism>
<evidence type="ECO:0008006" key="7">
    <source>
        <dbReference type="Google" id="ProtNLM"/>
    </source>
</evidence>
<evidence type="ECO:0000256" key="2">
    <source>
        <dbReference type="PROSITE-ProRule" id="PRU00497"/>
    </source>
</evidence>
<dbReference type="eggNOG" id="ENOG502T9GA">
    <property type="taxonomic scope" value="Eukaryota"/>
</dbReference>
<dbReference type="PANTHER" id="PTHR10380:SF237">
    <property type="entry name" value="CUTICULAR PROTEIN 65AU, ISOFORM A-RELATED"/>
    <property type="match status" value="1"/>
</dbReference>
<dbReference type="GO" id="GO:0008010">
    <property type="term" value="F:structural constituent of chitin-based larval cuticle"/>
    <property type="evidence" value="ECO:0007669"/>
    <property type="project" value="TreeGrafter"/>
</dbReference>
<dbReference type="PRINTS" id="PR00947">
    <property type="entry name" value="CUTICLE"/>
</dbReference>
<dbReference type="InParanoid" id="B4MMM7"/>
<evidence type="ECO:0000313" key="5">
    <source>
        <dbReference type="EMBL" id="EDW73433.1"/>
    </source>
</evidence>
<dbReference type="Proteomes" id="UP000007798">
    <property type="component" value="Unassembled WGS sequence"/>
</dbReference>
<dbReference type="InterPro" id="IPR000618">
    <property type="entry name" value="Insect_cuticle"/>
</dbReference>
<keyword evidence="4" id="KW-0732">Signal</keyword>
<evidence type="ECO:0000256" key="3">
    <source>
        <dbReference type="SAM" id="MobiDB-lite"/>
    </source>
</evidence>
<dbReference type="EMBL" id="CH963847">
    <property type="protein sequence ID" value="EDW73433.1"/>
    <property type="molecule type" value="Genomic_DNA"/>
</dbReference>
<evidence type="ECO:0000313" key="6">
    <source>
        <dbReference type="Proteomes" id="UP000007798"/>
    </source>
</evidence>
<dbReference type="STRING" id="7260.B4MMM7"/>
<evidence type="ECO:0000256" key="1">
    <source>
        <dbReference type="ARBA" id="ARBA00022460"/>
    </source>
</evidence>
<feature type="compositionally biased region" description="Basic and acidic residues" evidence="3">
    <location>
        <begin position="125"/>
        <end position="141"/>
    </location>
</feature>
<dbReference type="Pfam" id="PF00379">
    <property type="entry name" value="Chitin_bind_4"/>
    <property type="match status" value="1"/>
</dbReference>
<accession>B4MMM7</accession>
<dbReference type="GO" id="GO:0062129">
    <property type="term" value="C:chitin-based extracellular matrix"/>
    <property type="evidence" value="ECO:0007669"/>
    <property type="project" value="TreeGrafter"/>
</dbReference>
<proteinExistence type="predicted"/>
<dbReference type="PANTHER" id="PTHR10380">
    <property type="entry name" value="CUTICLE PROTEIN"/>
    <property type="match status" value="1"/>
</dbReference>
<protein>
    <recommendedName>
        <fullName evidence="7">Pupal cuticle protein Edg-78E</fullName>
    </recommendedName>
</protein>
<dbReference type="InterPro" id="IPR050468">
    <property type="entry name" value="Cuticle_Struct_Prot"/>
</dbReference>
<feature type="signal peptide" evidence="4">
    <location>
        <begin position="1"/>
        <end position="21"/>
    </location>
</feature>
<dbReference type="KEGG" id="dwi:6639587"/>
<keyword evidence="1 2" id="KW-0193">Cuticle</keyword>
<dbReference type="HOGENOM" id="CLU_065450_3_0_1"/>
<feature type="region of interest" description="Disordered" evidence="3">
    <location>
        <begin position="125"/>
        <end position="154"/>
    </location>
</feature>
<dbReference type="PhylomeDB" id="B4MMM7"/>
<dbReference type="OrthoDB" id="6365759at2759"/>
<dbReference type="FunCoup" id="B4MMM7">
    <property type="interactions" value="41"/>
</dbReference>